<dbReference type="SMART" id="SM00418">
    <property type="entry name" value="HTH_ARSR"/>
    <property type="match status" value="1"/>
</dbReference>
<dbReference type="NCBIfam" id="NF033788">
    <property type="entry name" value="HTH_metalloreg"/>
    <property type="match status" value="1"/>
</dbReference>
<dbReference type="Gene3D" id="1.10.10.10">
    <property type="entry name" value="Winged helix-like DNA-binding domain superfamily/Winged helix DNA-binding domain"/>
    <property type="match status" value="1"/>
</dbReference>
<protein>
    <submittedName>
        <fullName evidence="2">Transcriptional regulator</fullName>
    </submittedName>
</protein>
<dbReference type="PROSITE" id="PS50987">
    <property type="entry name" value="HTH_ARSR_2"/>
    <property type="match status" value="1"/>
</dbReference>
<dbReference type="PANTHER" id="PTHR39168">
    <property type="entry name" value="TRANSCRIPTIONAL REGULATOR-RELATED"/>
    <property type="match status" value="1"/>
</dbReference>
<accession>A0ABQ4G5Z0</accession>
<reference evidence="2 3" key="1">
    <citation type="submission" date="2021-01" db="EMBL/GenBank/DDBJ databases">
        <title>Whole genome shotgun sequence of Microbispora corallina NBRC 16416.</title>
        <authorList>
            <person name="Komaki H."/>
            <person name="Tamura T."/>
        </authorList>
    </citation>
    <scope>NUCLEOTIDE SEQUENCE [LARGE SCALE GENOMIC DNA]</scope>
    <source>
        <strain evidence="2 3">NBRC 16416</strain>
    </source>
</reference>
<evidence type="ECO:0000313" key="2">
    <source>
        <dbReference type="EMBL" id="GIH42497.1"/>
    </source>
</evidence>
<name>A0ABQ4G5Z0_9ACTN</name>
<dbReference type="Pfam" id="PF01022">
    <property type="entry name" value="HTH_5"/>
    <property type="match status" value="1"/>
</dbReference>
<dbReference type="Proteomes" id="UP000603904">
    <property type="component" value="Unassembled WGS sequence"/>
</dbReference>
<keyword evidence="3" id="KW-1185">Reference proteome</keyword>
<sequence length="252" mass="26057">MIQRGLYDGRVAHTGRGPTAEEMAARAQGLADPLRLAALDLLAAAPRTASELAVSLGVSGSRLGNHLAVLREAGLVSVTRQSRQAVYALRGEGVRRVLAALRALTAGEETAPEPVEAPLSPITLARACYGHLAGRLGVAVFDHLAAAGAIAAAGDRVEVLAAAPDAFARLGVDLGGLAAGRRRLAYPCLDWSENRPHLGGVLGDALLDGLLERGLLRRREGTRALEVTPDGDGLFRSLVLLPSPDVGPDASA</sequence>
<dbReference type="PRINTS" id="PR00778">
    <property type="entry name" value="HTHARSR"/>
</dbReference>
<organism evidence="2 3">
    <name type="scientific">Microbispora corallina</name>
    <dbReference type="NCBI Taxonomy" id="83302"/>
    <lineage>
        <taxon>Bacteria</taxon>
        <taxon>Bacillati</taxon>
        <taxon>Actinomycetota</taxon>
        <taxon>Actinomycetes</taxon>
        <taxon>Streptosporangiales</taxon>
        <taxon>Streptosporangiaceae</taxon>
        <taxon>Microbispora</taxon>
    </lineage>
</organism>
<dbReference type="InterPro" id="IPR011991">
    <property type="entry name" value="ArsR-like_HTH"/>
</dbReference>
<dbReference type="InterPro" id="IPR036388">
    <property type="entry name" value="WH-like_DNA-bd_sf"/>
</dbReference>
<dbReference type="InterPro" id="IPR036390">
    <property type="entry name" value="WH_DNA-bd_sf"/>
</dbReference>
<dbReference type="PANTHER" id="PTHR39168:SF2">
    <property type="entry name" value="HTH-TYPE TRANSCRIPTIONAL REGULATOR CMTR"/>
    <property type="match status" value="1"/>
</dbReference>
<evidence type="ECO:0000313" key="3">
    <source>
        <dbReference type="Proteomes" id="UP000603904"/>
    </source>
</evidence>
<gene>
    <name evidence="2" type="ORF">Mco01_54970</name>
</gene>
<dbReference type="SUPFAM" id="SSF46785">
    <property type="entry name" value="Winged helix' DNA-binding domain"/>
    <property type="match status" value="1"/>
</dbReference>
<proteinExistence type="predicted"/>
<evidence type="ECO:0000259" key="1">
    <source>
        <dbReference type="PROSITE" id="PS50987"/>
    </source>
</evidence>
<dbReference type="EMBL" id="BOOC01000031">
    <property type="protein sequence ID" value="GIH42497.1"/>
    <property type="molecule type" value="Genomic_DNA"/>
</dbReference>
<feature type="domain" description="HTH arsR-type" evidence="1">
    <location>
        <begin position="15"/>
        <end position="109"/>
    </location>
</feature>
<dbReference type="InterPro" id="IPR001845">
    <property type="entry name" value="HTH_ArsR_DNA-bd_dom"/>
</dbReference>
<dbReference type="InterPro" id="IPR052543">
    <property type="entry name" value="HTH_Metal-responsive_Reg"/>
</dbReference>
<dbReference type="CDD" id="cd00090">
    <property type="entry name" value="HTH_ARSR"/>
    <property type="match status" value="1"/>
</dbReference>
<comment type="caution">
    <text evidence="2">The sequence shown here is derived from an EMBL/GenBank/DDBJ whole genome shotgun (WGS) entry which is preliminary data.</text>
</comment>